<dbReference type="EMBL" id="QUNO01000009">
    <property type="protein sequence ID" value="REH43705.1"/>
    <property type="molecule type" value="Genomic_DNA"/>
</dbReference>
<keyword evidence="4" id="KW-1185">Reference proteome</keyword>
<dbReference type="RefSeq" id="WP_116177139.1">
    <property type="nucleotide sequence ID" value="NZ_CP144375.1"/>
</dbReference>
<dbReference type="AlphaFoldDB" id="A0A3E0HFX4"/>
<gene>
    <name evidence="3" type="ORF">BCF44_109248</name>
</gene>
<dbReference type="OrthoDB" id="287565at2"/>
<organism evidence="3 4">
    <name type="scientific">Kutzneria buriramensis</name>
    <dbReference type="NCBI Taxonomy" id="1045776"/>
    <lineage>
        <taxon>Bacteria</taxon>
        <taxon>Bacillati</taxon>
        <taxon>Actinomycetota</taxon>
        <taxon>Actinomycetes</taxon>
        <taxon>Pseudonocardiales</taxon>
        <taxon>Pseudonocardiaceae</taxon>
        <taxon>Kutzneria</taxon>
    </lineage>
</organism>
<dbReference type="Gene3D" id="3.30.530.20">
    <property type="match status" value="1"/>
</dbReference>
<dbReference type="InterPro" id="IPR013538">
    <property type="entry name" value="ASHA1/2-like_C"/>
</dbReference>
<evidence type="ECO:0000259" key="2">
    <source>
        <dbReference type="Pfam" id="PF08327"/>
    </source>
</evidence>
<dbReference type="CDD" id="cd07814">
    <property type="entry name" value="SRPBCC_CalC_Aha1-like"/>
    <property type="match status" value="1"/>
</dbReference>
<proteinExistence type="inferred from homology"/>
<sequence>MTDYQKTITVQAGPDVVFDALTTTDGLTAWWTTATGSGEAGGELAFSFNQPQPCVMRVDRADRPTSVRWTVTDCPFLTDWVGTRPTFDIVPLDGGASELRFRHHGLTEELDCITDCTSGWNHFMESLRRYVEVGRGMPNGSKEDLARRG</sequence>
<accession>A0A3E0HFX4</accession>
<dbReference type="Pfam" id="PF08327">
    <property type="entry name" value="AHSA1"/>
    <property type="match status" value="1"/>
</dbReference>
<evidence type="ECO:0000313" key="3">
    <source>
        <dbReference type="EMBL" id="REH43705.1"/>
    </source>
</evidence>
<evidence type="ECO:0000256" key="1">
    <source>
        <dbReference type="ARBA" id="ARBA00006817"/>
    </source>
</evidence>
<dbReference type="InterPro" id="IPR023393">
    <property type="entry name" value="START-like_dom_sf"/>
</dbReference>
<comment type="similarity">
    <text evidence="1">Belongs to the AHA1 family.</text>
</comment>
<reference evidence="3 4" key="1">
    <citation type="submission" date="2018-08" db="EMBL/GenBank/DDBJ databases">
        <title>Genomic Encyclopedia of Archaeal and Bacterial Type Strains, Phase II (KMG-II): from individual species to whole genera.</title>
        <authorList>
            <person name="Goeker M."/>
        </authorList>
    </citation>
    <scope>NUCLEOTIDE SEQUENCE [LARGE SCALE GENOMIC DNA]</scope>
    <source>
        <strain evidence="3 4">DSM 45791</strain>
    </source>
</reference>
<dbReference type="SUPFAM" id="SSF55961">
    <property type="entry name" value="Bet v1-like"/>
    <property type="match status" value="1"/>
</dbReference>
<comment type="caution">
    <text evidence="3">The sequence shown here is derived from an EMBL/GenBank/DDBJ whole genome shotgun (WGS) entry which is preliminary data.</text>
</comment>
<feature type="domain" description="Activator of Hsp90 ATPase homologue 1/2-like C-terminal" evidence="2">
    <location>
        <begin position="12"/>
        <end position="132"/>
    </location>
</feature>
<name>A0A3E0HFX4_9PSEU</name>
<evidence type="ECO:0000313" key="4">
    <source>
        <dbReference type="Proteomes" id="UP000256269"/>
    </source>
</evidence>
<protein>
    <submittedName>
        <fullName evidence="3">Activator of Hsp90 ATPase-like protein</fullName>
    </submittedName>
</protein>
<dbReference type="Proteomes" id="UP000256269">
    <property type="component" value="Unassembled WGS sequence"/>
</dbReference>